<accession>A0A4R6DKU7</accession>
<comment type="caution">
    <text evidence="3">The sequence shown here is derived from an EMBL/GenBank/DDBJ whole genome shotgun (WGS) entry which is preliminary data.</text>
</comment>
<dbReference type="SUPFAM" id="SSF51735">
    <property type="entry name" value="NAD(P)-binding Rossmann-fold domains"/>
    <property type="match status" value="1"/>
</dbReference>
<evidence type="ECO:0000313" key="3">
    <source>
        <dbReference type="EMBL" id="TDN45485.1"/>
    </source>
</evidence>
<sequence length="246" mass="25766">MSRILVTGSTDGLGRATADALLHAGHDVVVHARTPDRARAVADLVERGAALSVVDLADRDAVVAAARELDAGAPIDAVVHNAGVLSGRSVIPVNVVAPYLFTALLRTPTRHVYLSSGMHRGGRPQLDGVDWDGGSATNTYSDSKLFVTALTLAVAERRPGVLSNAVDPGWVPTKMGGAGAPDDFALGHRTQQDLVTDPNATVTGGYWFRGAQQKPHPAARDRRFRDDLVDALQGATGITLDGADAR</sequence>
<dbReference type="InterPro" id="IPR002347">
    <property type="entry name" value="SDR_fam"/>
</dbReference>
<comment type="similarity">
    <text evidence="1">Belongs to the short-chain dehydrogenases/reductases (SDR) family.</text>
</comment>
<name>A0A4R6DKU7_9MICO</name>
<proteinExistence type="inferred from homology"/>
<dbReference type="GO" id="GO:0016491">
    <property type="term" value="F:oxidoreductase activity"/>
    <property type="evidence" value="ECO:0007669"/>
    <property type="project" value="UniProtKB-KW"/>
</dbReference>
<keyword evidence="2" id="KW-0560">Oxidoreductase</keyword>
<evidence type="ECO:0000256" key="1">
    <source>
        <dbReference type="ARBA" id="ARBA00006484"/>
    </source>
</evidence>
<dbReference type="PANTHER" id="PTHR24320:SF274">
    <property type="entry name" value="CHAIN DEHYDROGENASE, PUTATIVE (AFU_ORTHOLOGUE AFUA_4G00440)-RELATED"/>
    <property type="match status" value="1"/>
</dbReference>
<evidence type="ECO:0000256" key="2">
    <source>
        <dbReference type="ARBA" id="ARBA00023002"/>
    </source>
</evidence>
<dbReference type="Pfam" id="PF00106">
    <property type="entry name" value="adh_short"/>
    <property type="match status" value="1"/>
</dbReference>
<dbReference type="RefSeq" id="WP_133519274.1">
    <property type="nucleotide sequence ID" value="NZ_SNVW01000003.1"/>
</dbReference>
<dbReference type="OrthoDB" id="9785826at2"/>
<dbReference type="InterPro" id="IPR036291">
    <property type="entry name" value="NAD(P)-bd_dom_sf"/>
</dbReference>
<protein>
    <submittedName>
        <fullName evidence="3">Short-subunit dehydrogenase</fullName>
    </submittedName>
</protein>
<dbReference type="Proteomes" id="UP000295764">
    <property type="component" value="Unassembled WGS sequence"/>
</dbReference>
<dbReference type="EMBL" id="SNVW01000003">
    <property type="protein sequence ID" value="TDN45485.1"/>
    <property type="molecule type" value="Genomic_DNA"/>
</dbReference>
<evidence type="ECO:0000313" key="4">
    <source>
        <dbReference type="Proteomes" id="UP000295764"/>
    </source>
</evidence>
<dbReference type="PRINTS" id="PR00081">
    <property type="entry name" value="GDHRDH"/>
</dbReference>
<gene>
    <name evidence="3" type="ORF">EDF64_103409</name>
</gene>
<dbReference type="AlphaFoldDB" id="A0A4R6DKU7"/>
<dbReference type="STRING" id="2035.RU06_12515"/>
<organism evidence="3 4">
    <name type="scientific">Curtobacterium flaccumfaciens</name>
    <dbReference type="NCBI Taxonomy" id="2035"/>
    <lineage>
        <taxon>Bacteria</taxon>
        <taxon>Bacillati</taxon>
        <taxon>Actinomycetota</taxon>
        <taxon>Actinomycetes</taxon>
        <taxon>Micrococcales</taxon>
        <taxon>Microbacteriaceae</taxon>
        <taxon>Curtobacterium</taxon>
    </lineage>
</organism>
<reference evidence="3 4" key="1">
    <citation type="submission" date="2019-03" db="EMBL/GenBank/DDBJ databases">
        <title>Genomic analyses of the natural microbiome of Caenorhabditis elegans.</title>
        <authorList>
            <person name="Samuel B."/>
        </authorList>
    </citation>
    <scope>NUCLEOTIDE SEQUENCE [LARGE SCALE GENOMIC DNA]</scope>
    <source>
        <strain evidence="3 4">JUb65</strain>
    </source>
</reference>
<dbReference type="PANTHER" id="PTHR24320">
    <property type="entry name" value="RETINOL DEHYDROGENASE"/>
    <property type="match status" value="1"/>
</dbReference>
<dbReference type="Gene3D" id="3.40.50.720">
    <property type="entry name" value="NAD(P)-binding Rossmann-like Domain"/>
    <property type="match status" value="1"/>
</dbReference>